<organism evidence="1">
    <name type="scientific">Anguilla anguilla</name>
    <name type="common">European freshwater eel</name>
    <name type="synonym">Muraena anguilla</name>
    <dbReference type="NCBI Taxonomy" id="7936"/>
    <lineage>
        <taxon>Eukaryota</taxon>
        <taxon>Metazoa</taxon>
        <taxon>Chordata</taxon>
        <taxon>Craniata</taxon>
        <taxon>Vertebrata</taxon>
        <taxon>Euteleostomi</taxon>
        <taxon>Actinopterygii</taxon>
        <taxon>Neopterygii</taxon>
        <taxon>Teleostei</taxon>
        <taxon>Anguilliformes</taxon>
        <taxon>Anguillidae</taxon>
        <taxon>Anguilla</taxon>
    </lineage>
</organism>
<evidence type="ECO:0000313" key="1">
    <source>
        <dbReference type="EMBL" id="JAH43805.1"/>
    </source>
</evidence>
<accession>A0A0E9ST49</accession>
<proteinExistence type="predicted"/>
<name>A0A0E9ST49_ANGAN</name>
<sequence>MGPSAGAAYQISRAEVSRKHWQRTSGIYSSPDLTLREDNAKLTSDQCFRATPTYILSNTS</sequence>
<protein>
    <submittedName>
        <fullName evidence="1">Uncharacterized protein</fullName>
    </submittedName>
</protein>
<reference evidence="1" key="2">
    <citation type="journal article" date="2015" name="Fish Shellfish Immunol.">
        <title>Early steps in the European eel (Anguilla anguilla)-Vibrio vulnificus interaction in the gills: Role of the RtxA13 toxin.</title>
        <authorList>
            <person name="Callol A."/>
            <person name="Pajuelo D."/>
            <person name="Ebbesson L."/>
            <person name="Teles M."/>
            <person name="MacKenzie S."/>
            <person name="Amaro C."/>
        </authorList>
    </citation>
    <scope>NUCLEOTIDE SEQUENCE</scope>
</reference>
<dbReference type="AlphaFoldDB" id="A0A0E9ST49"/>
<reference evidence="1" key="1">
    <citation type="submission" date="2014-11" db="EMBL/GenBank/DDBJ databases">
        <authorList>
            <person name="Amaro Gonzalez C."/>
        </authorList>
    </citation>
    <scope>NUCLEOTIDE SEQUENCE</scope>
</reference>
<dbReference type="EMBL" id="GBXM01064772">
    <property type="protein sequence ID" value="JAH43805.1"/>
    <property type="molecule type" value="Transcribed_RNA"/>
</dbReference>